<accession>C0R8P2</accession>
<reference evidence="1 2" key="1">
    <citation type="journal article" date="2012" name="J. Bacteriol.">
        <title>Whole-Genome Sequences of Borrelia bissettii, Borrelia valaisiana, and Borrelia spielmanii.</title>
        <authorList>
            <person name="Schutzer S.E."/>
            <person name="Fraser-Liggett C.M."/>
            <person name="Qiu W.G."/>
            <person name="Kraiczy P."/>
            <person name="Mongodin E.F."/>
            <person name="Dunn J.J."/>
            <person name="Luft B.J."/>
            <person name="Casjens S.R."/>
        </authorList>
    </citation>
    <scope>NUCLEOTIDE SEQUENCE [LARGE SCALE GENOMIC DNA]</scope>
    <source>
        <strain evidence="1 2">VS116</strain>
        <plasmid evidence="1">VS116_lp25</plasmid>
    </source>
</reference>
<dbReference type="EMBL" id="CP001437">
    <property type="protein sequence ID" value="ACN52878.1"/>
    <property type="molecule type" value="Genomic_DNA"/>
</dbReference>
<proteinExistence type="predicted"/>
<geneLocation type="plasmid" evidence="1 2">
    <name>VS116_lp25</name>
</geneLocation>
<gene>
    <name evidence="1" type="ORF">BVAVS116_E0011</name>
</gene>
<dbReference type="OrthoDB" id="352229at2"/>
<organism evidence="1 2">
    <name type="scientific">Borreliella valaisiana VS116</name>
    <dbReference type="NCBI Taxonomy" id="445987"/>
    <lineage>
        <taxon>Bacteria</taxon>
        <taxon>Pseudomonadati</taxon>
        <taxon>Spirochaetota</taxon>
        <taxon>Spirochaetia</taxon>
        <taxon>Spirochaetales</taxon>
        <taxon>Borreliaceae</taxon>
        <taxon>Borreliella</taxon>
    </lineage>
</organism>
<keyword evidence="1" id="KW-0614">Plasmid</keyword>
<dbReference type="GeneID" id="63641806"/>
<name>C0R8P2_BORVA</name>
<sequence>MIKGIKVIILSILFLLISNVFIFSNEESEEVVIINESNRSDLGLILKSNTKFGSFVLEHYHAGNIDLHFNIQIINSSEILLKKIYINGVSMMEYLTNTYFIDGINHFNFGMYLFFEGEKVNILKKLAETNGIDVYIECFDEINNEKKEYSFKVSRENSMHFYSAFDMIFHQ</sequence>
<dbReference type="Proteomes" id="UP000006163">
    <property type="component" value="Plasmid VS116_lp25"/>
</dbReference>
<dbReference type="RefSeq" id="WP_012665285.1">
    <property type="nucleotide sequence ID" value="NC_012166.1"/>
</dbReference>
<dbReference type="HOGENOM" id="CLU_1575465_0_0_12"/>
<keyword evidence="2" id="KW-1185">Reference proteome</keyword>
<evidence type="ECO:0000313" key="2">
    <source>
        <dbReference type="Proteomes" id="UP000006163"/>
    </source>
</evidence>
<protein>
    <submittedName>
        <fullName evidence="1">Uncharacterized protein</fullName>
    </submittedName>
</protein>
<dbReference type="AlphaFoldDB" id="C0R8P2"/>
<evidence type="ECO:0000313" key="1">
    <source>
        <dbReference type="EMBL" id="ACN52878.1"/>
    </source>
</evidence>